<protein>
    <submittedName>
        <fullName evidence="4">ANR26 protein</fullName>
    </submittedName>
</protein>
<feature type="non-terminal residue" evidence="4">
    <location>
        <position position="1"/>
    </location>
</feature>
<evidence type="ECO:0000256" key="2">
    <source>
        <dbReference type="SAM" id="MobiDB-lite"/>
    </source>
</evidence>
<proteinExistence type="predicted"/>
<dbReference type="Pfam" id="PF12001">
    <property type="entry name" value="DUF3496"/>
    <property type="match status" value="1"/>
</dbReference>
<feature type="compositionally biased region" description="Polar residues" evidence="2">
    <location>
        <begin position="1"/>
        <end position="10"/>
    </location>
</feature>
<evidence type="ECO:0000259" key="3">
    <source>
        <dbReference type="Pfam" id="PF12001"/>
    </source>
</evidence>
<name>A0AA97MY83_9PASS</name>
<evidence type="ECO:0000313" key="4">
    <source>
        <dbReference type="EMBL" id="NXF00218.1"/>
    </source>
</evidence>
<dbReference type="EMBL" id="VWPS01001532">
    <property type="protein sequence ID" value="NXF00218.1"/>
    <property type="molecule type" value="Genomic_DNA"/>
</dbReference>
<dbReference type="InterPro" id="IPR021885">
    <property type="entry name" value="DUF3496"/>
</dbReference>
<feature type="coiled-coil region" evidence="1">
    <location>
        <begin position="111"/>
        <end position="138"/>
    </location>
</feature>
<feature type="non-terminal residue" evidence="4">
    <location>
        <position position="176"/>
    </location>
</feature>
<comment type="caution">
    <text evidence="4">The sequence shown here is derived from an EMBL/GenBank/DDBJ whole genome shotgun (WGS) entry which is preliminary data.</text>
</comment>
<sequence length="176" mass="21384">RVQVGELSQQLDRESKRSMQLEAQNQDLREKLSTLEWNNEKLEKSKCHLKEEVAKLQHRLETNMVDCSQTEQYKREVEERADQRIRENRQEFNQFLQVQRASQDFLEQIRASRHESQCNQLKERIRDLKSELDSIRNTRQESALLKKCMQVELESYKKLYLEEAKTRRYLAKRLER</sequence>
<keyword evidence="5" id="KW-1185">Reference proteome</keyword>
<dbReference type="AlphaFoldDB" id="A0AA97MY83"/>
<feature type="region of interest" description="Disordered" evidence="2">
    <location>
        <begin position="1"/>
        <end position="24"/>
    </location>
</feature>
<gene>
    <name evidence="4" type="primary">Ankrd26_1</name>
    <name evidence="4" type="ORF">MENNOV_R16122</name>
</gene>
<accession>A0AA97MY83</accession>
<organism evidence="4">
    <name type="scientific">Menura novaehollandiae</name>
    <name type="common">superb lyrebird</name>
    <dbReference type="NCBI Taxonomy" id="47692"/>
    <lineage>
        <taxon>Eukaryota</taxon>
        <taxon>Metazoa</taxon>
        <taxon>Chordata</taxon>
        <taxon>Craniata</taxon>
        <taxon>Vertebrata</taxon>
        <taxon>Euteleostomi</taxon>
        <taxon>Archelosauria</taxon>
        <taxon>Archosauria</taxon>
        <taxon>Dinosauria</taxon>
        <taxon>Saurischia</taxon>
        <taxon>Theropoda</taxon>
        <taxon>Coelurosauria</taxon>
        <taxon>Aves</taxon>
        <taxon>Neognathae</taxon>
        <taxon>Neoaves</taxon>
        <taxon>Telluraves</taxon>
        <taxon>Australaves</taxon>
        <taxon>Passeriformes</taxon>
        <taxon>Menuridae</taxon>
        <taxon>Menura</taxon>
    </lineage>
</organism>
<dbReference type="Proteomes" id="UP000521578">
    <property type="component" value="Unassembled WGS sequence"/>
</dbReference>
<evidence type="ECO:0000313" key="5">
    <source>
        <dbReference type="Proteomes" id="UP000521578"/>
    </source>
</evidence>
<reference evidence="4" key="1">
    <citation type="submission" date="2022-12" db="EMBL/GenBank/DDBJ databases">
        <title>Bird 10,000 Genomes (B10K) Project - Family phase.</title>
        <authorList>
            <person name="Zhang G."/>
        </authorList>
    </citation>
    <scope>NUCLEOTIDE SEQUENCE</scope>
    <source>
        <strain evidence="4">B10K-CU-030-46</strain>
        <tissue evidence="4">Muscle</tissue>
    </source>
</reference>
<keyword evidence="1" id="KW-0175">Coiled coil</keyword>
<evidence type="ECO:0000256" key="1">
    <source>
        <dbReference type="SAM" id="Coils"/>
    </source>
</evidence>
<feature type="domain" description="DUF3496" evidence="3">
    <location>
        <begin position="119"/>
        <end position="175"/>
    </location>
</feature>